<keyword evidence="2" id="KW-1185">Reference proteome</keyword>
<sequence>MVLFALASPAFAQDGARDAAAAREAAQAFRVYVDGVTKKGERPDLTRPEVAAMLGRVFDLDAFNALPPAQASDMSWLMEWTDAANATHKLFTLYGLKPGPQPDFAALQRNMTEYGDQYAMAMSFMIRGMAREAVAGQLFWADLAQEQRTRIREEGFAGFRRNAAQLILTTACAAIQGASKPANARLVAAAIRDTREVWASFLLPQDRSRVIEQLADLPKWAPDEIARADLAAFTAALQAAN</sequence>
<organism evidence="1 2">
    <name type="scientific">Bradyrhizobium iriomotense</name>
    <dbReference type="NCBI Taxonomy" id="441950"/>
    <lineage>
        <taxon>Bacteria</taxon>
        <taxon>Pseudomonadati</taxon>
        <taxon>Pseudomonadota</taxon>
        <taxon>Alphaproteobacteria</taxon>
        <taxon>Hyphomicrobiales</taxon>
        <taxon>Nitrobacteraceae</taxon>
        <taxon>Bradyrhizobium</taxon>
    </lineage>
</organism>
<evidence type="ECO:0000313" key="1">
    <source>
        <dbReference type="EMBL" id="GLR89045.1"/>
    </source>
</evidence>
<evidence type="ECO:0000313" key="2">
    <source>
        <dbReference type="Proteomes" id="UP001156905"/>
    </source>
</evidence>
<comment type="caution">
    <text evidence="1">The sequence shown here is derived from an EMBL/GenBank/DDBJ whole genome shotgun (WGS) entry which is preliminary data.</text>
</comment>
<dbReference type="Proteomes" id="UP001156905">
    <property type="component" value="Unassembled WGS sequence"/>
</dbReference>
<name>A0ABQ6B3R1_9BRAD</name>
<dbReference type="EMBL" id="BSOW01000023">
    <property type="protein sequence ID" value="GLR89045.1"/>
    <property type="molecule type" value="Genomic_DNA"/>
</dbReference>
<proteinExistence type="predicted"/>
<protein>
    <submittedName>
        <fullName evidence="1">Uncharacterized protein</fullName>
    </submittedName>
</protein>
<accession>A0ABQ6B3R1</accession>
<reference evidence="2" key="1">
    <citation type="journal article" date="2019" name="Int. J. Syst. Evol. Microbiol.">
        <title>The Global Catalogue of Microorganisms (GCM) 10K type strain sequencing project: providing services to taxonomists for standard genome sequencing and annotation.</title>
        <authorList>
            <consortium name="The Broad Institute Genomics Platform"/>
            <consortium name="The Broad Institute Genome Sequencing Center for Infectious Disease"/>
            <person name="Wu L."/>
            <person name="Ma J."/>
        </authorList>
    </citation>
    <scope>NUCLEOTIDE SEQUENCE [LARGE SCALE GENOMIC DNA]</scope>
    <source>
        <strain evidence="2">NBRC 102520</strain>
    </source>
</reference>
<gene>
    <name evidence="1" type="ORF">GCM10007857_57580</name>
</gene>